<evidence type="ECO:0000256" key="5">
    <source>
        <dbReference type="SAM" id="Phobius"/>
    </source>
</evidence>
<evidence type="ECO:0000313" key="6">
    <source>
        <dbReference type="EMBL" id="PYE54436.1"/>
    </source>
</evidence>
<keyword evidence="5" id="KW-1133">Transmembrane helix</keyword>
<dbReference type="SUPFAM" id="SSF54523">
    <property type="entry name" value="Pili subunits"/>
    <property type="match status" value="1"/>
</dbReference>
<sequence>MSDAPRHRPPTSRETAFTLVEVLVALALLALVLTVVAPLSGLFGMARASETSLTLDARLFEASERVRAAWRNPANYAGRCGVTVDANVRVTASALDGSSGPTPASTCSTFQLHPPALLRVRVALGETILVFDVARPEGR</sequence>
<reference evidence="6 7" key="1">
    <citation type="submission" date="2018-06" db="EMBL/GenBank/DDBJ databases">
        <title>Genomic Encyclopedia of Type Strains, Phase IV (KMG-IV): sequencing the most valuable type-strain genomes for metagenomic binning, comparative biology and taxonomic classification.</title>
        <authorList>
            <person name="Goeker M."/>
        </authorList>
    </citation>
    <scope>NUCLEOTIDE SEQUENCE [LARGE SCALE GENOMIC DNA]</scope>
    <source>
        <strain evidence="6 7">DSM 18048</strain>
    </source>
</reference>
<dbReference type="EMBL" id="QJSX01000005">
    <property type="protein sequence ID" value="PYE54436.1"/>
    <property type="molecule type" value="Genomic_DNA"/>
</dbReference>
<dbReference type="RefSeq" id="WP_110886224.1">
    <property type="nucleotide sequence ID" value="NZ_QJSX01000005.1"/>
</dbReference>
<dbReference type="Pfam" id="PF07963">
    <property type="entry name" value="N_methyl"/>
    <property type="match status" value="1"/>
</dbReference>
<evidence type="ECO:0000256" key="1">
    <source>
        <dbReference type="ARBA" id="ARBA00004203"/>
    </source>
</evidence>
<keyword evidence="3" id="KW-0574">Periplasm</keyword>
<feature type="transmembrane region" description="Helical" evidence="5">
    <location>
        <begin position="20"/>
        <end position="43"/>
    </location>
</feature>
<gene>
    <name evidence="6" type="ORF">DES52_10573</name>
</gene>
<organism evidence="6 7">
    <name type="scientific">Deinococcus yavapaiensis KR-236</name>
    <dbReference type="NCBI Taxonomy" id="694435"/>
    <lineage>
        <taxon>Bacteria</taxon>
        <taxon>Thermotogati</taxon>
        <taxon>Deinococcota</taxon>
        <taxon>Deinococci</taxon>
        <taxon>Deinococcales</taxon>
        <taxon>Deinococcaceae</taxon>
        <taxon>Deinococcus</taxon>
    </lineage>
</organism>
<dbReference type="InterPro" id="IPR012902">
    <property type="entry name" value="N_methyl_site"/>
</dbReference>
<evidence type="ECO:0000256" key="3">
    <source>
        <dbReference type="ARBA" id="ARBA00022764"/>
    </source>
</evidence>
<dbReference type="AlphaFoldDB" id="A0A318SJH6"/>
<evidence type="ECO:0000313" key="7">
    <source>
        <dbReference type="Proteomes" id="UP000248326"/>
    </source>
</evidence>
<dbReference type="GO" id="GO:0042597">
    <property type="term" value="C:periplasmic space"/>
    <property type="evidence" value="ECO:0007669"/>
    <property type="project" value="UniProtKB-SubCell"/>
</dbReference>
<name>A0A318SJH6_9DEIO</name>
<dbReference type="NCBIfam" id="TIGR02532">
    <property type="entry name" value="IV_pilin_GFxxxE"/>
    <property type="match status" value="1"/>
</dbReference>
<keyword evidence="4" id="KW-0998">Cell outer membrane</keyword>
<keyword evidence="5" id="KW-0472">Membrane</keyword>
<dbReference type="Proteomes" id="UP000248326">
    <property type="component" value="Unassembled WGS sequence"/>
</dbReference>
<accession>A0A318SJH6</accession>
<dbReference type="GO" id="GO:0009279">
    <property type="term" value="C:cell outer membrane"/>
    <property type="evidence" value="ECO:0007669"/>
    <property type="project" value="UniProtKB-SubCell"/>
</dbReference>
<comment type="subcellular location">
    <subcellularLocation>
        <location evidence="1">Cell outer membrane</location>
        <topology evidence="1">Single-pass membrane protein</topology>
    </subcellularLocation>
    <subcellularLocation>
        <location evidence="2">Periplasm</location>
    </subcellularLocation>
</comment>
<keyword evidence="5" id="KW-0812">Transmembrane</keyword>
<protein>
    <submittedName>
        <fullName evidence="6">Prepilin-type N-terminal cleavage/methylation domain-containing protein</fullName>
    </submittedName>
</protein>
<comment type="caution">
    <text evidence="6">The sequence shown here is derived from an EMBL/GenBank/DDBJ whole genome shotgun (WGS) entry which is preliminary data.</text>
</comment>
<keyword evidence="7" id="KW-1185">Reference proteome</keyword>
<evidence type="ECO:0000256" key="2">
    <source>
        <dbReference type="ARBA" id="ARBA00004418"/>
    </source>
</evidence>
<proteinExistence type="predicted"/>
<evidence type="ECO:0000256" key="4">
    <source>
        <dbReference type="ARBA" id="ARBA00023237"/>
    </source>
</evidence>
<dbReference type="InterPro" id="IPR045584">
    <property type="entry name" value="Pilin-like"/>
</dbReference>